<dbReference type="Proteomes" id="UP000247409">
    <property type="component" value="Unassembled WGS sequence"/>
</dbReference>
<organism evidence="1 2">
    <name type="scientific">Gracilariopsis chorda</name>
    <dbReference type="NCBI Taxonomy" id="448386"/>
    <lineage>
        <taxon>Eukaryota</taxon>
        <taxon>Rhodophyta</taxon>
        <taxon>Florideophyceae</taxon>
        <taxon>Rhodymeniophycidae</taxon>
        <taxon>Gracilariales</taxon>
        <taxon>Gracilariaceae</taxon>
        <taxon>Gracilariopsis</taxon>
    </lineage>
</organism>
<dbReference type="AlphaFoldDB" id="A0A2V3IF99"/>
<proteinExistence type="predicted"/>
<name>A0A2V3IF99_9FLOR</name>
<protein>
    <submittedName>
        <fullName evidence="1">Uncharacterized protein</fullName>
    </submittedName>
</protein>
<evidence type="ECO:0000313" key="2">
    <source>
        <dbReference type="Proteomes" id="UP000247409"/>
    </source>
</evidence>
<evidence type="ECO:0000313" key="1">
    <source>
        <dbReference type="EMBL" id="PXF40698.1"/>
    </source>
</evidence>
<reference evidence="1 2" key="1">
    <citation type="journal article" date="2018" name="Mol. Biol. Evol.">
        <title>Analysis of the draft genome of the red seaweed Gracilariopsis chorda provides insights into genome size evolution in Rhodophyta.</title>
        <authorList>
            <person name="Lee J."/>
            <person name="Yang E.C."/>
            <person name="Graf L."/>
            <person name="Yang J.H."/>
            <person name="Qiu H."/>
            <person name="Zel Zion U."/>
            <person name="Chan C.X."/>
            <person name="Stephens T.G."/>
            <person name="Weber A.P.M."/>
            <person name="Boo G.H."/>
            <person name="Boo S.M."/>
            <person name="Kim K.M."/>
            <person name="Shin Y."/>
            <person name="Jung M."/>
            <person name="Lee S.J."/>
            <person name="Yim H.S."/>
            <person name="Lee J.H."/>
            <person name="Bhattacharya D."/>
            <person name="Yoon H.S."/>
        </authorList>
    </citation>
    <scope>NUCLEOTIDE SEQUENCE [LARGE SCALE GENOMIC DNA]</scope>
    <source>
        <strain evidence="1 2">SKKU-2015</strain>
        <tissue evidence="1">Whole body</tissue>
    </source>
</reference>
<accession>A0A2V3IF99</accession>
<gene>
    <name evidence="1" type="ORF">BWQ96_09590</name>
</gene>
<comment type="caution">
    <text evidence="1">The sequence shown here is derived from an EMBL/GenBank/DDBJ whole genome shotgun (WGS) entry which is preliminary data.</text>
</comment>
<dbReference type="EMBL" id="NBIV01000266">
    <property type="protein sequence ID" value="PXF40698.1"/>
    <property type="molecule type" value="Genomic_DNA"/>
</dbReference>
<keyword evidence="2" id="KW-1185">Reference proteome</keyword>
<sequence length="139" mass="16166">MERHGYHRAIQGGGTGNVFKQPREICEYEPGVLAKLQLQLLESFDVGDNYEHDENEKNKRWVWKREAKDRLKTLLERKRVVRMDCSTPRTMTALNVNGVDDRSKASYNHNSLGEEHHVLLALSHSDYEKEGLFVKSWTP</sequence>